<dbReference type="InterPro" id="IPR001085">
    <property type="entry name" value="Ser_HO-MeTrfase"/>
</dbReference>
<sequence length="430" mass="46069">MSHTDLDRFFHASLAQTDPDVAAAIEGELKRQQEGIELIASENMASEAVLQAQGSVLTNKYAEGYPGRRYYGGCVEVDKVENLAIDRVKTLFGAAFANVQPHSGANANQAAFMAMGKPGDTVLGMSLAAGGHLTHGAAPNYSGKWFNSVQYGVRQQDGMLDYEEMERLAREHKPSIIVAGGSAYPRIIDFARFRRIADEVGALLMVDMAHFAGLVAAGLYPNPLEYAHIVTSTTHKTLRGPRGGLILTNDEALAKKINSAVFPGLQGGPLMHVIAGKAVAFGEALRPEFKEYQKAVQKNAAVLAEVLVERGFDIVTGGTDSHLLLVDLRPKKVTGKAAEQALERAGITANKNAIPFDPEKPAITSGVRLGSPAATARGFREEEFRQIGEMIDEVLTALAASGGEGNSEVENAVHERVKALCAKFPIYSRA</sequence>
<evidence type="ECO:0000256" key="13">
    <source>
        <dbReference type="HAMAP-Rule" id="MF_00051"/>
    </source>
</evidence>
<dbReference type="FunFam" id="3.90.1150.10:FF:000003">
    <property type="entry name" value="Serine hydroxymethyltransferase"/>
    <property type="match status" value="1"/>
</dbReference>
<evidence type="ECO:0000256" key="9">
    <source>
        <dbReference type="ARBA" id="ARBA00022679"/>
    </source>
</evidence>
<dbReference type="PANTHER" id="PTHR11680:SF35">
    <property type="entry name" value="SERINE HYDROXYMETHYLTRANSFERASE 1"/>
    <property type="match status" value="1"/>
</dbReference>
<comment type="caution">
    <text evidence="13">Lacks conserved residue(s) required for the propagation of feature annotation.</text>
</comment>
<dbReference type="InterPro" id="IPR015424">
    <property type="entry name" value="PyrdxlP-dep_Trfase"/>
</dbReference>
<evidence type="ECO:0000256" key="4">
    <source>
        <dbReference type="ARBA" id="ARBA00006376"/>
    </source>
</evidence>
<dbReference type="GO" id="GO:0030170">
    <property type="term" value="F:pyridoxal phosphate binding"/>
    <property type="evidence" value="ECO:0007669"/>
    <property type="project" value="UniProtKB-UniRule"/>
</dbReference>
<dbReference type="EMBL" id="CP023189">
    <property type="protein sequence ID" value="AXM99873.1"/>
    <property type="molecule type" value="Genomic_DNA"/>
</dbReference>
<dbReference type="GO" id="GO:0050413">
    <property type="term" value="F:D-alanine 2-hydroxymethyltransferase activity"/>
    <property type="evidence" value="ECO:0007669"/>
    <property type="project" value="UniProtKB-EC"/>
</dbReference>
<feature type="site" description="Plays an important role in substrate specificity" evidence="13">
    <location>
        <position position="235"/>
    </location>
</feature>
<keyword evidence="6 13" id="KW-0963">Cytoplasm</keyword>
<evidence type="ECO:0000256" key="2">
    <source>
        <dbReference type="ARBA" id="ARBA00001933"/>
    </source>
</evidence>
<dbReference type="InterPro" id="IPR039429">
    <property type="entry name" value="SHMT-like_dom"/>
</dbReference>
<dbReference type="Pfam" id="PF00464">
    <property type="entry name" value="SHMT"/>
    <property type="match status" value="1"/>
</dbReference>
<organism evidence="16 17">
    <name type="scientific">Acetobacter pomorum</name>
    <dbReference type="NCBI Taxonomy" id="65959"/>
    <lineage>
        <taxon>Bacteria</taxon>
        <taxon>Pseudomonadati</taxon>
        <taxon>Pseudomonadota</taxon>
        <taxon>Alphaproteobacteria</taxon>
        <taxon>Acetobacterales</taxon>
        <taxon>Acetobacteraceae</taxon>
        <taxon>Acetobacter</taxon>
    </lineage>
</organism>
<dbReference type="RefSeq" id="WP_006117459.1">
    <property type="nucleotide sequence ID" value="NZ_CP023189.1"/>
</dbReference>
<dbReference type="GO" id="GO:0035999">
    <property type="term" value="P:tetrahydrofolate interconversion"/>
    <property type="evidence" value="ECO:0007669"/>
    <property type="project" value="UniProtKB-UniRule"/>
</dbReference>
<comment type="catalytic activity">
    <reaction evidence="11">
        <text>(6R)-5,10-methylene-5,6,7,8-tetrahydrofolate + D-alanine + H2O = 2-methylserine + (6S)-5,6,7,8-tetrahydrofolate</text>
        <dbReference type="Rhea" id="RHEA:10064"/>
        <dbReference type="ChEBI" id="CHEBI:15377"/>
        <dbReference type="ChEBI" id="CHEBI:15636"/>
        <dbReference type="ChEBI" id="CHEBI:57416"/>
        <dbReference type="ChEBI" id="CHEBI:57453"/>
        <dbReference type="ChEBI" id="CHEBI:58275"/>
        <dbReference type="EC" id="2.1.2.7"/>
    </reaction>
</comment>
<dbReference type="GO" id="GO:0005829">
    <property type="term" value="C:cytosol"/>
    <property type="evidence" value="ECO:0007669"/>
    <property type="project" value="TreeGrafter"/>
</dbReference>
<comment type="pathway">
    <text evidence="13">One-carbon metabolism; tetrahydrofolate interconversion.</text>
</comment>
<dbReference type="AlphaFoldDB" id="A0AAN1U8J0"/>
<dbReference type="PROSITE" id="PS00096">
    <property type="entry name" value="SHMT"/>
    <property type="match status" value="1"/>
</dbReference>
<comment type="function">
    <text evidence="13">Catalyzes the reversible interconversion of serine and glycine with tetrahydrofolate (THF) serving as the one-carbon carrier. This reaction serves as the major source of one-carbon groups required for the biosynthesis of purines, thymidylate, methionine, and other important biomolecules. Also exhibits THF-independent aldolase activity toward beta-hydroxyamino acids, producing glycine and aldehydes, via a retro-aldol mechanism.</text>
</comment>
<dbReference type="Gene3D" id="3.90.1150.10">
    <property type="entry name" value="Aspartate Aminotransferase, domain 1"/>
    <property type="match status" value="1"/>
</dbReference>
<dbReference type="InterPro" id="IPR019798">
    <property type="entry name" value="Ser_HO-MeTrfase_PLP_BS"/>
</dbReference>
<dbReference type="InterPro" id="IPR049943">
    <property type="entry name" value="Ser_HO-MeTrfase-like"/>
</dbReference>
<dbReference type="SUPFAM" id="SSF53383">
    <property type="entry name" value="PLP-dependent transferases"/>
    <property type="match status" value="1"/>
</dbReference>
<dbReference type="Gene3D" id="3.40.640.10">
    <property type="entry name" value="Type I PLP-dependent aspartate aminotransferase-like (Major domain)"/>
    <property type="match status" value="1"/>
</dbReference>
<evidence type="ECO:0000313" key="16">
    <source>
        <dbReference type="EMBL" id="AXM99873.1"/>
    </source>
</evidence>
<reference evidence="16 17" key="1">
    <citation type="submission" date="2017-09" db="EMBL/GenBank/DDBJ databases">
        <authorList>
            <person name="Kim K.H."/>
            <person name="Chun B.H."/>
            <person name="Han G.S."/>
            <person name="Hyun S.G."/>
            <person name="Jeon C.O."/>
        </authorList>
    </citation>
    <scope>NUCLEOTIDE SEQUENCE [LARGE SCALE GENOMIC DNA]</scope>
    <source>
        <strain evidence="16 17">SH</strain>
    </source>
</reference>
<evidence type="ECO:0000256" key="14">
    <source>
        <dbReference type="PIRSR" id="PIRSR000412-50"/>
    </source>
</evidence>
<comment type="cofactor">
    <cofactor evidence="2 13 14">
        <name>pyridoxal 5'-phosphate</name>
        <dbReference type="ChEBI" id="CHEBI:597326"/>
    </cofactor>
</comment>
<feature type="modified residue" description="N6-(pyridoxal phosphate)lysine" evidence="13 14">
    <location>
        <position position="236"/>
    </location>
</feature>
<evidence type="ECO:0000256" key="7">
    <source>
        <dbReference type="ARBA" id="ARBA00022563"/>
    </source>
</evidence>
<evidence type="ECO:0000256" key="10">
    <source>
        <dbReference type="ARBA" id="ARBA00022898"/>
    </source>
</evidence>
<evidence type="ECO:0000256" key="3">
    <source>
        <dbReference type="ARBA" id="ARBA00004496"/>
    </source>
</evidence>
<dbReference type="EC" id="2.1.2.1" evidence="13"/>
<feature type="binding site" evidence="13">
    <location>
        <begin position="131"/>
        <end position="133"/>
    </location>
    <ligand>
        <name>(6S)-5,6,7,8-tetrahydrofolate</name>
        <dbReference type="ChEBI" id="CHEBI:57453"/>
    </ligand>
</feature>
<protein>
    <recommendedName>
        <fullName evidence="13">Serine hydroxymethyltransferase</fullName>
        <shortName evidence="13">SHMT</shortName>
        <shortName evidence="13">Serine methylase</shortName>
        <ecNumber evidence="13">2.1.2.1</ecNumber>
    </recommendedName>
</protein>
<evidence type="ECO:0000256" key="8">
    <source>
        <dbReference type="ARBA" id="ARBA00022605"/>
    </source>
</evidence>
<comment type="catalytic activity">
    <reaction evidence="1 13">
        <text>(6R)-5,10-methylene-5,6,7,8-tetrahydrofolate + glycine + H2O = (6S)-5,6,7,8-tetrahydrofolate + L-serine</text>
        <dbReference type="Rhea" id="RHEA:15481"/>
        <dbReference type="ChEBI" id="CHEBI:15377"/>
        <dbReference type="ChEBI" id="CHEBI:15636"/>
        <dbReference type="ChEBI" id="CHEBI:33384"/>
        <dbReference type="ChEBI" id="CHEBI:57305"/>
        <dbReference type="ChEBI" id="CHEBI:57453"/>
        <dbReference type="EC" id="2.1.2.1"/>
    </reaction>
</comment>
<evidence type="ECO:0000259" key="15">
    <source>
        <dbReference type="Pfam" id="PF00464"/>
    </source>
</evidence>
<evidence type="ECO:0000256" key="6">
    <source>
        <dbReference type="ARBA" id="ARBA00022490"/>
    </source>
</evidence>
<comment type="subcellular location">
    <subcellularLocation>
        <location evidence="3 13">Cytoplasm</location>
    </subcellularLocation>
</comment>
<comment type="similarity">
    <text evidence="4 13">Belongs to the SHMT family.</text>
</comment>
<dbReference type="KEGG" id="apom:CPF11_10540"/>
<comment type="function">
    <text evidence="12">Catalyzes the reversible interconversion of alpha-methyl-L-serine to D-alanine with tetrahydrofolate (THF) serving as the one-carbon carrier. Cannot use alpha-methyl-D-serine, L-serine, D-serine or L-alanine.</text>
</comment>
<dbReference type="Proteomes" id="UP000256572">
    <property type="component" value="Chromosome"/>
</dbReference>
<dbReference type="CDD" id="cd00378">
    <property type="entry name" value="SHMT"/>
    <property type="match status" value="1"/>
</dbReference>
<dbReference type="FunFam" id="3.40.640.10:FF:000001">
    <property type="entry name" value="Serine hydroxymethyltransferase"/>
    <property type="match status" value="1"/>
</dbReference>
<evidence type="ECO:0000256" key="11">
    <source>
        <dbReference type="ARBA" id="ARBA00051216"/>
    </source>
</evidence>
<keyword evidence="7 13" id="KW-0554">One-carbon metabolism</keyword>
<evidence type="ECO:0000256" key="12">
    <source>
        <dbReference type="ARBA" id="ARBA00057572"/>
    </source>
</evidence>
<name>A0AAN1U8J0_9PROT</name>
<evidence type="ECO:0000256" key="1">
    <source>
        <dbReference type="ARBA" id="ARBA00001528"/>
    </source>
</evidence>
<dbReference type="GO" id="GO:0019264">
    <property type="term" value="P:glycine biosynthetic process from serine"/>
    <property type="evidence" value="ECO:0007669"/>
    <property type="project" value="UniProtKB-UniRule"/>
</dbReference>
<accession>A0AAN1U8J0</accession>
<dbReference type="HAMAP" id="MF_00051">
    <property type="entry name" value="SHMT"/>
    <property type="match status" value="1"/>
</dbReference>
<comment type="pathway">
    <text evidence="13">Amino-acid biosynthesis; glycine biosynthesis; glycine from L-serine: step 1/1.</text>
</comment>
<dbReference type="InterPro" id="IPR015421">
    <property type="entry name" value="PyrdxlP-dep_Trfase_major"/>
</dbReference>
<feature type="domain" description="Serine hydroxymethyltransferase-like" evidence="15">
    <location>
        <begin position="14"/>
        <end position="391"/>
    </location>
</feature>
<dbReference type="GO" id="GO:0004372">
    <property type="term" value="F:glycine hydroxymethyltransferase activity"/>
    <property type="evidence" value="ECO:0007669"/>
    <property type="project" value="UniProtKB-UniRule"/>
</dbReference>
<reference evidence="16 17" key="2">
    <citation type="submission" date="2018-08" db="EMBL/GenBank/DDBJ databases">
        <title>Acetobacter oryzifermentans sp. nov., isolated from Korea traditional vinegar and reclassification of Acetobacter pasteurianus subsp. ascendens (Henneberg 1898) as Acetobacter ascendens comb. nov.</title>
        <authorList>
            <person name="Cho G.Y."/>
            <person name="Lee S.H."/>
        </authorList>
    </citation>
    <scope>NUCLEOTIDE SEQUENCE [LARGE SCALE GENOMIC DNA]</scope>
    <source>
        <strain evidence="16 17">SH</strain>
    </source>
</reference>
<keyword evidence="10 13" id="KW-0663">Pyridoxal phosphate</keyword>
<comment type="subunit">
    <text evidence="5 13">Homodimer.</text>
</comment>
<keyword evidence="9 13" id="KW-0808">Transferase</keyword>
<dbReference type="PANTHER" id="PTHR11680">
    <property type="entry name" value="SERINE HYDROXYMETHYLTRANSFERASE"/>
    <property type="match status" value="1"/>
</dbReference>
<feature type="binding site" evidence="13">
    <location>
        <position position="127"/>
    </location>
    <ligand>
        <name>(6S)-5,6,7,8-tetrahydrofolate</name>
        <dbReference type="ChEBI" id="CHEBI:57453"/>
    </ligand>
</feature>
<proteinExistence type="inferred from homology"/>
<keyword evidence="8 13" id="KW-0028">Amino-acid biosynthesis</keyword>
<feature type="binding site" evidence="13">
    <location>
        <position position="251"/>
    </location>
    <ligand>
        <name>(6S)-5,6,7,8-tetrahydrofolate</name>
        <dbReference type="ChEBI" id="CHEBI:57453"/>
    </ligand>
</feature>
<evidence type="ECO:0000256" key="5">
    <source>
        <dbReference type="ARBA" id="ARBA00011738"/>
    </source>
</evidence>
<gene>
    <name evidence="13 16" type="primary">glyA</name>
    <name evidence="16" type="ORF">CJF59_04450</name>
</gene>
<dbReference type="PIRSF" id="PIRSF000412">
    <property type="entry name" value="SHMT"/>
    <property type="match status" value="1"/>
</dbReference>
<dbReference type="NCBIfam" id="NF000586">
    <property type="entry name" value="PRK00011.1"/>
    <property type="match status" value="1"/>
</dbReference>
<evidence type="ECO:0000313" key="17">
    <source>
        <dbReference type="Proteomes" id="UP000256572"/>
    </source>
</evidence>
<dbReference type="InterPro" id="IPR015422">
    <property type="entry name" value="PyrdxlP-dep_Trfase_small"/>
</dbReference>